<proteinExistence type="predicted"/>
<dbReference type="OrthoDB" id="9255468at2"/>
<keyword evidence="2" id="KW-1185">Reference proteome</keyword>
<dbReference type="AlphaFoldDB" id="A0A087MLI8"/>
<dbReference type="EMBL" id="AVCJ01000001">
    <property type="protein sequence ID" value="KFL37741.1"/>
    <property type="molecule type" value="Genomic_DNA"/>
</dbReference>
<sequence length="844" mass="91052">MPWLAVGLALSAHATAQEPTSEELWRRQPPPFQAHAEGLAAPTRAGAAMEMRLGLLPWLLPPLDPDPKRLAALETSASHIAARYASVGLRAPRITRRDGVYPIYYVRDLGSAAAQYGPGFGQFGVAEAMRLNEDDWDRVMIVGEADGFGSDLALFPEKVAVSVAHEIFHGIQASYANWNVHDNSHLHEEKWVTEALPDAIGLWAIEGLSFMGNPPFDPRRRFASGSPRFGKVLGLRPYDYPLDLRTAPPRMPIFPAGTSADSRREMASYMSNSFWAYVWQHSMPRGQEWKPVRHALMVRTARAGTSGVREESLAWTDRSLRDQHPAWTRGLYDALPAFIPWWVAYPDAVMRSRKGEFAHARWLGHAFVDGCPLHEFDQANPTATVKVAVREMAATCIRVKWTGPSVGDSGWPAFAVVASSADGGGEAALTDLHLGIHGTNLGKTDPFLDPATGRPSLAWSGLSLDPGQAANTDGETVITFTNVPPDPLRASRRTYDIHLGVGTSEVSGQLVKPAESNKPASSVRVAPRPHVIPGQVKAVREGRTLSMAVVPASMAGKDDCMNATAKSAGQLAFGLDENAGHDGASRLMAICLKASGDASRRGGNPALKPDVELELPAIPDGHTGPVAGGRVIAMWDDPGLGKPADQHVDARTDDVDITVSLANAAFVRGRFTARFTAPANNANGELSGDFLVWRSPTDERIALADPLDYVASNLVQTLAAMGRDPAEVGAGMARRAANQRGRSSARDNRDADVVCTLDCEIVRQGNVSPTCRASMAEIYAACPEGAQVTREEVASLADWMFRDMPEPMRSEMSTGTVDTVMKMPTALREDWAAKLRAARAKTGD</sequence>
<comment type="caution">
    <text evidence="1">The sequence shown here is derived from an EMBL/GenBank/DDBJ whole genome shotgun (WGS) entry which is preliminary data.</text>
</comment>
<accession>A0A087MLI8</accession>
<protein>
    <submittedName>
        <fullName evidence="1">Uncharacterized protein</fullName>
    </submittedName>
</protein>
<evidence type="ECO:0000313" key="2">
    <source>
        <dbReference type="Proteomes" id="UP000029085"/>
    </source>
</evidence>
<dbReference type="STRING" id="1121014.N788_00805"/>
<dbReference type="RefSeq" id="WP_034220016.1">
    <property type="nucleotide sequence ID" value="NZ_AVCJ01000001.1"/>
</dbReference>
<evidence type="ECO:0000313" key="1">
    <source>
        <dbReference type="EMBL" id="KFL37741.1"/>
    </source>
</evidence>
<organism evidence="1 2">
    <name type="scientific">Arenimonas donghaensis DSM 18148 = HO3-R19</name>
    <dbReference type="NCBI Taxonomy" id="1121014"/>
    <lineage>
        <taxon>Bacteria</taxon>
        <taxon>Pseudomonadati</taxon>
        <taxon>Pseudomonadota</taxon>
        <taxon>Gammaproteobacteria</taxon>
        <taxon>Lysobacterales</taxon>
        <taxon>Lysobacteraceae</taxon>
        <taxon>Arenimonas</taxon>
    </lineage>
</organism>
<gene>
    <name evidence="1" type="ORF">N788_00805</name>
</gene>
<reference evidence="1 2" key="2">
    <citation type="journal article" date="2015" name="Stand. Genomic Sci.">
        <title>High quality draft genomic sequence of Arenimonas donghaensis DSM 18148(T).</title>
        <authorList>
            <person name="Chen F."/>
            <person name="Wang H."/>
            <person name="Cao Y."/>
            <person name="Li X."/>
            <person name="Wang G."/>
        </authorList>
    </citation>
    <scope>NUCLEOTIDE SEQUENCE [LARGE SCALE GENOMIC DNA]</scope>
    <source>
        <strain evidence="1 2">HO3-R19</strain>
    </source>
</reference>
<dbReference type="PATRIC" id="fig|1121014.3.peg.154"/>
<reference evidence="2" key="1">
    <citation type="submission" date="2013-08" db="EMBL/GenBank/DDBJ databases">
        <title>Genome sequencing of Arenimonas donghaensis.</title>
        <authorList>
            <person name="Chen F."/>
            <person name="Wang G."/>
        </authorList>
    </citation>
    <scope>NUCLEOTIDE SEQUENCE [LARGE SCALE GENOMIC DNA]</scope>
    <source>
        <strain evidence="2">HO3-R19</strain>
    </source>
</reference>
<dbReference type="Proteomes" id="UP000029085">
    <property type="component" value="Unassembled WGS sequence"/>
</dbReference>
<name>A0A087MLI8_9GAMM</name>